<keyword evidence="1 3" id="KW-0378">Hydrolase</keyword>
<dbReference type="InterPro" id="IPR013736">
    <property type="entry name" value="Xaa-Pro_dipept_C"/>
</dbReference>
<protein>
    <submittedName>
        <fullName evidence="3">Hydrolase CocE/NonD family protein</fullName>
    </submittedName>
</protein>
<sequence length="600" mass="65992">MRRLLPTDAARARYTGFKPETLVLKAGTVRREGAKELPCDILFERDVPVTLRDGVVIYTDIFRPVGDSDVPAIVAWSPYGKEVGGQWLDDIAGRSGVPLSEVSELQKFEGPDPAYWVSQGYAVLNPDARGAYASEGNVTLWGRQLAEDGHDFVEWAANQTWSSGKIGMSGNSWLAVSQWFIAAQHPPHLSAIAPWEGLSDVYRDSALPGGVPAPGFMEGIITTFSGANFVEDVPRMMVNQSLISTYWKDKAARLENITVPAYIVASYTNQAHTHGTFDAFRRISSPNKWLRVHNSYEWPDYYEAEHVAELTKFFDRYLKNKRNAWESTPRVRISVLDPGSEDTVDRVVSDWPVPGLATQKLHLHGDKELSFASSSKNSSISYDVEKQPNGITLNYTIPQLLEINGYMKLRLWVSAIGSSDLDLVVTAEKRFANGSSIAVASTSESGSTIAAKGTLRVSHRALNRHRSTAFEPYHPHDREELLDDGQIVPVEIGLWPIALRFHPGERLALTIAPASISSPQTDLGFGTGIVPVPKNGGTFVAGTNVTILELGGAADSNPHFVNAQRIDSPKSRNNGTHVIHFGGRYDSFLLMPVDLKSHSD</sequence>
<dbReference type="OrthoDB" id="2578740at2759"/>
<accession>A0A9P9II83</accession>
<evidence type="ECO:0000313" key="3">
    <source>
        <dbReference type="EMBL" id="KAH7120260.1"/>
    </source>
</evidence>
<keyword evidence="4" id="KW-1185">Reference proteome</keyword>
<dbReference type="Gene3D" id="3.40.50.1820">
    <property type="entry name" value="alpha/beta hydrolase"/>
    <property type="match status" value="1"/>
</dbReference>
<proteinExistence type="predicted"/>
<dbReference type="InterPro" id="IPR005674">
    <property type="entry name" value="CocE/Ser_esterase"/>
</dbReference>
<dbReference type="Gene3D" id="2.60.120.260">
    <property type="entry name" value="Galactose-binding domain-like"/>
    <property type="match status" value="1"/>
</dbReference>
<dbReference type="PANTHER" id="PTHR43056">
    <property type="entry name" value="PEPTIDASE S9 PROLYL OLIGOPEPTIDASE"/>
    <property type="match status" value="1"/>
</dbReference>
<dbReference type="EMBL" id="JAGMUU010000028">
    <property type="protein sequence ID" value="KAH7120260.1"/>
    <property type="molecule type" value="Genomic_DNA"/>
</dbReference>
<evidence type="ECO:0000256" key="1">
    <source>
        <dbReference type="ARBA" id="ARBA00022801"/>
    </source>
</evidence>
<dbReference type="PANTHER" id="PTHR43056:SF10">
    <property type="entry name" value="COCE_NOND FAMILY, PUTATIVE (AFU_ORTHOLOGUE AFUA_7G00600)-RELATED"/>
    <property type="match status" value="1"/>
</dbReference>
<feature type="domain" description="Xaa-Pro dipeptidyl-peptidase C-terminal" evidence="2">
    <location>
        <begin position="311"/>
        <end position="590"/>
    </location>
</feature>
<name>A0A9P9II83_9HYPO</name>
<dbReference type="GO" id="GO:0008239">
    <property type="term" value="F:dipeptidyl-peptidase activity"/>
    <property type="evidence" value="ECO:0007669"/>
    <property type="project" value="InterPro"/>
</dbReference>
<evidence type="ECO:0000313" key="4">
    <source>
        <dbReference type="Proteomes" id="UP000717696"/>
    </source>
</evidence>
<evidence type="ECO:0000259" key="2">
    <source>
        <dbReference type="SMART" id="SM00939"/>
    </source>
</evidence>
<dbReference type="NCBIfam" id="TIGR00976">
    <property type="entry name" value="CocE_NonD"/>
    <property type="match status" value="1"/>
</dbReference>
<gene>
    <name evidence="3" type="ORF">B0J13DRAFT_457044</name>
</gene>
<dbReference type="InterPro" id="IPR050585">
    <property type="entry name" value="Xaa-Pro_dipeptidyl-ppase/CocE"/>
</dbReference>
<dbReference type="SUPFAM" id="SSF49785">
    <property type="entry name" value="Galactose-binding domain-like"/>
    <property type="match status" value="1"/>
</dbReference>
<organism evidence="3 4">
    <name type="scientific">Dactylonectria estremocensis</name>
    <dbReference type="NCBI Taxonomy" id="1079267"/>
    <lineage>
        <taxon>Eukaryota</taxon>
        <taxon>Fungi</taxon>
        <taxon>Dikarya</taxon>
        <taxon>Ascomycota</taxon>
        <taxon>Pezizomycotina</taxon>
        <taxon>Sordariomycetes</taxon>
        <taxon>Hypocreomycetidae</taxon>
        <taxon>Hypocreales</taxon>
        <taxon>Nectriaceae</taxon>
        <taxon>Dactylonectria</taxon>
    </lineage>
</organism>
<dbReference type="Pfam" id="PF02129">
    <property type="entry name" value="Peptidase_S15"/>
    <property type="match status" value="1"/>
</dbReference>
<dbReference type="SUPFAM" id="SSF53474">
    <property type="entry name" value="alpha/beta-Hydrolases"/>
    <property type="match status" value="1"/>
</dbReference>
<dbReference type="Pfam" id="PF08530">
    <property type="entry name" value="PepX_C"/>
    <property type="match status" value="1"/>
</dbReference>
<dbReference type="InterPro" id="IPR029058">
    <property type="entry name" value="AB_hydrolase_fold"/>
</dbReference>
<dbReference type="AlphaFoldDB" id="A0A9P9II83"/>
<dbReference type="InterPro" id="IPR008979">
    <property type="entry name" value="Galactose-bd-like_sf"/>
</dbReference>
<reference evidence="3" key="1">
    <citation type="journal article" date="2021" name="Nat. Commun.">
        <title>Genetic determinants of endophytism in the Arabidopsis root mycobiome.</title>
        <authorList>
            <person name="Mesny F."/>
            <person name="Miyauchi S."/>
            <person name="Thiergart T."/>
            <person name="Pickel B."/>
            <person name="Atanasova L."/>
            <person name="Karlsson M."/>
            <person name="Huettel B."/>
            <person name="Barry K.W."/>
            <person name="Haridas S."/>
            <person name="Chen C."/>
            <person name="Bauer D."/>
            <person name="Andreopoulos W."/>
            <person name="Pangilinan J."/>
            <person name="LaButti K."/>
            <person name="Riley R."/>
            <person name="Lipzen A."/>
            <person name="Clum A."/>
            <person name="Drula E."/>
            <person name="Henrissat B."/>
            <person name="Kohler A."/>
            <person name="Grigoriev I.V."/>
            <person name="Martin F.M."/>
            <person name="Hacquard S."/>
        </authorList>
    </citation>
    <scope>NUCLEOTIDE SEQUENCE</scope>
    <source>
        <strain evidence="3">MPI-CAGE-AT-0021</strain>
    </source>
</reference>
<dbReference type="InterPro" id="IPR000383">
    <property type="entry name" value="Xaa-Pro-like_dom"/>
</dbReference>
<dbReference type="SMART" id="SM00939">
    <property type="entry name" value="PepX_C"/>
    <property type="match status" value="1"/>
</dbReference>
<dbReference type="Gene3D" id="1.10.3020.20">
    <property type="match status" value="1"/>
</dbReference>
<comment type="caution">
    <text evidence="3">The sequence shown here is derived from an EMBL/GenBank/DDBJ whole genome shotgun (WGS) entry which is preliminary data.</text>
</comment>
<dbReference type="Proteomes" id="UP000717696">
    <property type="component" value="Unassembled WGS sequence"/>
</dbReference>